<name>A0A9W9EY58_9EURO</name>
<evidence type="ECO:0000256" key="1">
    <source>
        <dbReference type="ARBA" id="ARBA00005655"/>
    </source>
</evidence>
<sequence length="277" mass="31844">MARYEQRRLLEQLMGENFSTGASSEPQVSITDPIVCRAYLVGTCPQDRFTNTKSDLGHCRERHISSLKKQYQEASTAEKETWGFEFDYLNKMRGLLADCDNRIDSHQRRLEKTPDEIRKTKELHAQIGELTKQIDYGVEEVKVFISKNNVPQALTLYCSLDAFRVEKGKLEQELKELQETSGPSGHQKLTVCDVCGAYLSRLDNDRRLADHFLGKLHVGYRDMRKECKELEEQLKDRVPPQRQYDEARYNAYGGGSRRGGQSYAGAGGNRRRGRGRW</sequence>
<comment type="similarity">
    <text evidence="1">Belongs to the Luc7 family.</text>
</comment>
<dbReference type="Proteomes" id="UP001149074">
    <property type="component" value="Unassembled WGS sequence"/>
</dbReference>
<dbReference type="InterPro" id="IPR004882">
    <property type="entry name" value="Luc7-rel"/>
</dbReference>
<dbReference type="GO" id="GO:0006376">
    <property type="term" value="P:mRNA splice site recognition"/>
    <property type="evidence" value="ECO:0007669"/>
    <property type="project" value="InterPro"/>
</dbReference>
<comment type="caution">
    <text evidence="3">The sequence shown here is derived from an EMBL/GenBank/DDBJ whole genome shotgun (WGS) entry which is preliminary data.</text>
</comment>
<proteinExistence type="inferred from homology"/>
<dbReference type="AlphaFoldDB" id="A0A9W9EY58"/>
<feature type="region of interest" description="Disordered" evidence="2">
    <location>
        <begin position="235"/>
        <end position="277"/>
    </location>
</feature>
<dbReference type="GeneID" id="81360211"/>
<reference evidence="3" key="1">
    <citation type="submission" date="2022-11" db="EMBL/GenBank/DDBJ databases">
        <authorList>
            <person name="Petersen C."/>
        </authorList>
    </citation>
    <scope>NUCLEOTIDE SEQUENCE</scope>
    <source>
        <strain evidence="3">IBT 30761</strain>
    </source>
</reference>
<evidence type="ECO:0000256" key="2">
    <source>
        <dbReference type="SAM" id="MobiDB-lite"/>
    </source>
</evidence>
<keyword evidence="4" id="KW-1185">Reference proteome</keyword>
<evidence type="ECO:0000313" key="3">
    <source>
        <dbReference type="EMBL" id="KAJ5090056.1"/>
    </source>
</evidence>
<dbReference type="EMBL" id="JAPQKI010000009">
    <property type="protein sequence ID" value="KAJ5090056.1"/>
    <property type="molecule type" value="Genomic_DNA"/>
</dbReference>
<dbReference type="RefSeq" id="XP_056472038.1">
    <property type="nucleotide sequence ID" value="XM_056621232.1"/>
</dbReference>
<dbReference type="GO" id="GO:0003729">
    <property type="term" value="F:mRNA binding"/>
    <property type="evidence" value="ECO:0007669"/>
    <property type="project" value="InterPro"/>
</dbReference>
<dbReference type="GO" id="GO:0005685">
    <property type="term" value="C:U1 snRNP"/>
    <property type="evidence" value="ECO:0007669"/>
    <property type="project" value="InterPro"/>
</dbReference>
<protein>
    <submittedName>
        <fullName evidence="3">LUC7-domain-containing protein</fullName>
    </submittedName>
</protein>
<evidence type="ECO:0000313" key="4">
    <source>
        <dbReference type="Proteomes" id="UP001149074"/>
    </source>
</evidence>
<organism evidence="3 4">
    <name type="scientific">Penicillium argentinense</name>
    <dbReference type="NCBI Taxonomy" id="1131581"/>
    <lineage>
        <taxon>Eukaryota</taxon>
        <taxon>Fungi</taxon>
        <taxon>Dikarya</taxon>
        <taxon>Ascomycota</taxon>
        <taxon>Pezizomycotina</taxon>
        <taxon>Eurotiomycetes</taxon>
        <taxon>Eurotiomycetidae</taxon>
        <taxon>Eurotiales</taxon>
        <taxon>Aspergillaceae</taxon>
        <taxon>Penicillium</taxon>
    </lineage>
</organism>
<reference evidence="3" key="2">
    <citation type="journal article" date="2023" name="IMA Fungus">
        <title>Comparative genomic study of the Penicillium genus elucidates a diverse pangenome and 15 lateral gene transfer events.</title>
        <authorList>
            <person name="Petersen C."/>
            <person name="Sorensen T."/>
            <person name="Nielsen M.R."/>
            <person name="Sondergaard T.E."/>
            <person name="Sorensen J.L."/>
            <person name="Fitzpatrick D.A."/>
            <person name="Frisvad J.C."/>
            <person name="Nielsen K.L."/>
        </authorList>
    </citation>
    <scope>NUCLEOTIDE SEQUENCE</scope>
    <source>
        <strain evidence="3">IBT 30761</strain>
    </source>
</reference>
<dbReference type="OrthoDB" id="153872at2759"/>
<feature type="compositionally biased region" description="Basic and acidic residues" evidence="2">
    <location>
        <begin position="235"/>
        <end position="248"/>
    </location>
</feature>
<dbReference type="PANTHER" id="PTHR12375">
    <property type="entry name" value="RNA-BINDING PROTEIN LUC7-RELATED"/>
    <property type="match status" value="1"/>
</dbReference>
<dbReference type="Pfam" id="PF03194">
    <property type="entry name" value="LUC7"/>
    <property type="match status" value="1"/>
</dbReference>
<accession>A0A9W9EY58</accession>
<gene>
    <name evidence="3" type="ORF">N7532_008740</name>
</gene>